<name>A0AAV7HKC2_DENCH</name>
<comment type="caution">
    <text evidence="1">The sequence shown here is derived from an EMBL/GenBank/DDBJ whole genome shotgun (WGS) entry which is preliminary data.</text>
</comment>
<proteinExistence type="predicted"/>
<dbReference type="EMBL" id="JAGFBR010000002">
    <property type="protein sequence ID" value="KAH0469516.1"/>
    <property type="molecule type" value="Genomic_DNA"/>
</dbReference>
<keyword evidence="2" id="KW-1185">Reference proteome</keyword>
<evidence type="ECO:0000313" key="2">
    <source>
        <dbReference type="Proteomes" id="UP000775213"/>
    </source>
</evidence>
<sequence length="77" mass="9057">MNLWWNLDLQSFFIRCGLVDITTSDYDDEEVEENIAYNCKANEVKVLPHVRRKFCSVIKHANDILLSSSSTHEFLFF</sequence>
<dbReference type="AlphaFoldDB" id="A0AAV7HKC2"/>
<protein>
    <submittedName>
        <fullName evidence="1">Uncharacterized protein</fullName>
    </submittedName>
</protein>
<reference evidence="1 2" key="1">
    <citation type="journal article" date="2021" name="Hortic Res">
        <title>Chromosome-scale assembly of the Dendrobium chrysotoxum genome enhances the understanding of orchid evolution.</title>
        <authorList>
            <person name="Zhang Y."/>
            <person name="Zhang G.Q."/>
            <person name="Zhang D."/>
            <person name="Liu X.D."/>
            <person name="Xu X.Y."/>
            <person name="Sun W.H."/>
            <person name="Yu X."/>
            <person name="Zhu X."/>
            <person name="Wang Z.W."/>
            <person name="Zhao X."/>
            <person name="Zhong W.Y."/>
            <person name="Chen H."/>
            <person name="Yin W.L."/>
            <person name="Huang T."/>
            <person name="Niu S.C."/>
            <person name="Liu Z.J."/>
        </authorList>
    </citation>
    <scope>NUCLEOTIDE SEQUENCE [LARGE SCALE GENOMIC DNA]</scope>
    <source>
        <strain evidence="1">Lindl</strain>
    </source>
</reference>
<accession>A0AAV7HKC2</accession>
<gene>
    <name evidence="1" type="ORF">IEQ34_001074</name>
</gene>
<organism evidence="1 2">
    <name type="scientific">Dendrobium chrysotoxum</name>
    <name type="common">Orchid</name>
    <dbReference type="NCBI Taxonomy" id="161865"/>
    <lineage>
        <taxon>Eukaryota</taxon>
        <taxon>Viridiplantae</taxon>
        <taxon>Streptophyta</taxon>
        <taxon>Embryophyta</taxon>
        <taxon>Tracheophyta</taxon>
        <taxon>Spermatophyta</taxon>
        <taxon>Magnoliopsida</taxon>
        <taxon>Liliopsida</taxon>
        <taxon>Asparagales</taxon>
        <taxon>Orchidaceae</taxon>
        <taxon>Epidendroideae</taxon>
        <taxon>Malaxideae</taxon>
        <taxon>Dendrobiinae</taxon>
        <taxon>Dendrobium</taxon>
    </lineage>
</organism>
<evidence type="ECO:0000313" key="1">
    <source>
        <dbReference type="EMBL" id="KAH0469516.1"/>
    </source>
</evidence>
<dbReference type="Proteomes" id="UP000775213">
    <property type="component" value="Unassembled WGS sequence"/>
</dbReference>